<dbReference type="Proteomes" id="UP001196413">
    <property type="component" value="Unassembled WGS sequence"/>
</dbReference>
<evidence type="ECO:0000313" key="3">
    <source>
        <dbReference type="Proteomes" id="UP001196413"/>
    </source>
</evidence>
<accession>A0AAD5QV38</accession>
<name>A0AAD5QV38_PARTN</name>
<feature type="region of interest" description="Disordered" evidence="1">
    <location>
        <begin position="122"/>
        <end position="163"/>
    </location>
</feature>
<sequence length="163" mass="18485">MTNDDVKVVWSNVVKMLRPDTKEYLYALHILYVLYRMWKKSPNMKNGTFSARSGRLYCRRIPLWQPPSGLTLMLINRVREQVTNLTILFSLTRLIKVNEIAKIFQQICLTRLLSRLSGAMAPAEPSSHDNDVAKSTPVSQINGSGPPEKFVNSTNMISATESL</sequence>
<reference evidence="2" key="1">
    <citation type="submission" date="2021-06" db="EMBL/GenBank/DDBJ databases">
        <title>Parelaphostrongylus tenuis whole genome reference sequence.</title>
        <authorList>
            <person name="Garwood T.J."/>
            <person name="Larsen P.A."/>
            <person name="Fountain-Jones N.M."/>
            <person name="Garbe J.R."/>
            <person name="Macchietto M.G."/>
            <person name="Kania S.A."/>
            <person name="Gerhold R.W."/>
            <person name="Richards J.E."/>
            <person name="Wolf T.M."/>
        </authorList>
    </citation>
    <scope>NUCLEOTIDE SEQUENCE</scope>
    <source>
        <strain evidence="2">MNPRO001-30</strain>
        <tissue evidence="2">Meninges</tissue>
    </source>
</reference>
<organism evidence="2 3">
    <name type="scientific">Parelaphostrongylus tenuis</name>
    <name type="common">Meningeal worm</name>
    <dbReference type="NCBI Taxonomy" id="148309"/>
    <lineage>
        <taxon>Eukaryota</taxon>
        <taxon>Metazoa</taxon>
        <taxon>Ecdysozoa</taxon>
        <taxon>Nematoda</taxon>
        <taxon>Chromadorea</taxon>
        <taxon>Rhabditida</taxon>
        <taxon>Rhabditina</taxon>
        <taxon>Rhabditomorpha</taxon>
        <taxon>Strongyloidea</taxon>
        <taxon>Metastrongylidae</taxon>
        <taxon>Parelaphostrongylus</taxon>
    </lineage>
</organism>
<evidence type="ECO:0000313" key="2">
    <source>
        <dbReference type="EMBL" id="KAJ1363145.1"/>
    </source>
</evidence>
<dbReference type="EMBL" id="JAHQIW010004627">
    <property type="protein sequence ID" value="KAJ1363145.1"/>
    <property type="molecule type" value="Genomic_DNA"/>
</dbReference>
<proteinExistence type="predicted"/>
<gene>
    <name evidence="2" type="ORF">KIN20_022937</name>
</gene>
<feature type="compositionally biased region" description="Polar residues" evidence="1">
    <location>
        <begin position="151"/>
        <end position="163"/>
    </location>
</feature>
<evidence type="ECO:0000256" key="1">
    <source>
        <dbReference type="SAM" id="MobiDB-lite"/>
    </source>
</evidence>
<comment type="caution">
    <text evidence="2">The sequence shown here is derived from an EMBL/GenBank/DDBJ whole genome shotgun (WGS) entry which is preliminary data.</text>
</comment>
<keyword evidence="3" id="KW-1185">Reference proteome</keyword>
<protein>
    <submittedName>
        <fullName evidence="2">Uncharacterized protein</fullName>
    </submittedName>
</protein>
<dbReference type="AlphaFoldDB" id="A0AAD5QV38"/>